<dbReference type="PANTHER" id="PTHR43362:SF1">
    <property type="entry name" value="MANNITOL DEHYDROGENASE 2-RELATED"/>
    <property type="match status" value="1"/>
</dbReference>
<dbReference type="SUPFAM" id="SSF51735">
    <property type="entry name" value="NAD(P)-binding Rossmann-fold domains"/>
    <property type="match status" value="1"/>
</dbReference>
<dbReference type="InterPro" id="IPR013131">
    <property type="entry name" value="Mannitol_DH_N"/>
</dbReference>
<name>A0ABQ0IX10_GLUTH</name>
<feature type="domain" description="Mannitol dehydrogenase C-terminal" evidence="3">
    <location>
        <begin position="304"/>
        <end position="485"/>
    </location>
</feature>
<dbReference type="Gene3D" id="1.10.1040.10">
    <property type="entry name" value="N-(1-d-carboxylethyl)-l-norvaline Dehydrogenase, domain 2"/>
    <property type="match status" value="1"/>
</dbReference>
<dbReference type="EMBL" id="BASM01000022">
    <property type="protein sequence ID" value="GAD26731.1"/>
    <property type="molecule type" value="Genomic_DNA"/>
</dbReference>
<dbReference type="Pfam" id="PF01232">
    <property type="entry name" value="Mannitol_dh"/>
    <property type="match status" value="1"/>
</dbReference>
<dbReference type="InterPro" id="IPR000669">
    <property type="entry name" value="Mannitol_DH"/>
</dbReference>
<dbReference type="InterPro" id="IPR008927">
    <property type="entry name" value="6-PGluconate_DH-like_C_sf"/>
</dbReference>
<dbReference type="SUPFAM" id="SSF48179">
    <property type="entry name" value="6-phosphogluconate dehydrogenase C-terminal domain-like"/>
    <property type="match status" value="1"/>
</dbReference>
<dbReference type="PRINTS" id="PR00084">
    <property type="entry name" value="MTLDHDRGNASE"/>
</dbReference>
<dbReference type="PANTHER" id="PTHR43362">
    <property type="entry name" value="MANNITOL DEHYDROGENASE DSF1-RELATED"/>
    <property type="match status" value="1"/>
</dbReference>
<proteinExistence type="predicted"/>
<keyword evidence="1" id="KW-0560">Oxidoreductase</keyword>
<gene>
    <name evidence="4" type="ORF">NBRC3257_1730</name>
</gene>
<dbReference type="Gene3D" id="3.40.50.720">
    <property type="entry name" value="NAD(P)-binding Rossmann-like Domain"/>
    <property type="match status" value="1"/>
</dbReference>
<reference evidence="4 5" key="1">
    <citation type="submission" date="2013-08" db="EMBL/GenBank/DDBJ databases">
        <title>Gluconobacter thailandicus NBRC 3257 whole genome sequence.</title>
        <authorList>
            <person name="Matsutani M."/>
            <person name="Yakushi T."/>
            <person name="Matsushita K."/>
        </authorList>
    </citation>
    <scope>NUCLEOTIDE SEQUENCE [LARGE SCALE GENOMIC DNA]</scope>
    <source>
        <strain evidence="4 5">NBRC 3257</strain>
    </source>
</reference>
<dbReference type="InterPro" id="IPR050988">
    <property type="entry name" value="Mannitol_DH/Oxidoreductase"/>
</dbReference>
<organism evidence="4 5">
    <name type="scientific">Gluconobacter thailandicus NBRC 3257</name>
    <dbReference type="NCBI Taxonomy" id="1381097"/>
    <lineage>
        <taxon>Bacteria</taxon>
        <taxon>Pseudomonadati</taxon>
        <taxon>Pseudomonadota</taxon>
        <taxon>Alphaproteobacteria</taxon>
        <taxon>Acetobacterales</taxon>
        <taxon>Acetobacteraceae</taxon>
        <taxon>Gluconobacter</taxon>
    </lineage>
</organism>
<evidence type="ECO:0000259" key="3">
    <source>
        <dbReference type="Pfam" id="PF08125"/>
    </source>
</evidence>
<dbReference type="InterPro" id="IPR013328">
    <property type="entry name" value="6PGD_dom2"/>
</dbReference>
<evidence type="ECO:0000256" key="1">
    <source>
        <dbReference type="ARBA" id="ARBA00023002"/>
    </source>
</evidence>
<evidence type="ECO:0000313" key="5">
    <source>
        <dbReference type="Proteomes" id="UP000018209"/>
    </source>
</evidence>
<keyword evidence="5" id="KW-1185">Reference proteome</keyword>
<dbReference type="Proteomes" id="UP000018209">
    <property type="component" value="Unassembled WGS sequence"/>
</dbReference>
<evidence type="ECO:0000259" key="2">
    <source>
        <dbReference type="Pfam" id="PF01232"/>
    </source>
</evidence>
<accession>A0ABQ0IX10</accession>
<dbReference type="Pfam" id="PF08125">
    <property type="entry name" value="Mannitol_dh_C"/>
    <property type="match status" value="1"/>
</dbReference>
<dbReference type="InterPro" id="IPR036291">
    <property type="entry name" value="NAD(P)-bd_dom_sf"/>
</dbReference>
<sequence length="503" mass="55397">MPGKPVPVSGRSSGTEKSMITHETLKSLPAGVQAPPYDINGIKPGIVHFGVGNFFRAHEAFYVEQILKDDPNWGIIGVGLTGSDRSKKKAEEFKKQDCLFSLTETAPSGKSTVRVMGALRDYLLAPADPEAVLKHLADPGIRIVSMTITEGGYNINETTGEFDLENKAVQQDLKTPETPSTIFGYVVEGLRRRRDAGGKAFTIMSCDNLRHNGNVARKAFLGYAKARDPELAKWIEENATFPNGMVDRITPTVSADIAKKLNEASGLHDDLPLVAEDFHQWVLEDSFADGRPALEKAGVQFVEDVTDYEHVKIRMLNAGHIMLCFPAVLAGFENVDHALADPDLRRILENFLNKDVIPTLKAPPGMTLEGYRDSVISRFSNPAMADQTLRISGDGSSKIQVFWTETVRKAFEGKRDLSRIAFGMASYLEMLRGKDETGGTYEPFEPTFGDNHKTLAKADDFESALKLPAFDAWRDLETSGLNNKVVELRKIIREKGVKAALPA</sequence>
<protein>
    <submittedName>
        <fullName evidence="4">NADP-D-sorbitol dehydrogenase</fullName>
    </submittedName>
</protein>
<feature type="domain" description="Mannitol dehydrogenase N-terminal" evidence="2">
    <location>
        <begin position="45"/>
        <end position="296"/>
    </location>
</feature>
<dbReference type="InterPro" id="IPR013118">
    <property type="entry name" value="Mannitol_DH_C"/>
</dbReference>
<evidence type="ECO:0000313" key="4">
    <source>
        <dbReference type="EMBL" id="GAD26731.1"/>
    </source>
</evidence>
<comment type="caution">
    <text evidence="4">The sequence shown here is derived from an EMBL/GenBank/DDBJ whole genome shotgun (WGS) entry which is preliminary data.</text>
</comment>